<dbReference type="RefSeq" id="WP_137331925.1">
    <property type="nucleotide sequence ID" value="NZ_CP040077.1"/>
</dbReference>
<organism evidence="1 2">
    <name type="scientific">Trinickia violacea</name>
    <dbReference type="NCBI Taxonomy" id="2571746"/>
    <lineage>
        <taxon>Bacteria</taxon>
        <taxon>Pseudomonadati</taxon>
        <taxon>Pseudomonadota</taxon>
        <taxon>Betaproteobacteria</taxon>
        <taxon>Burkholderiales</taxon>
        <taxon>Burkholderiaceae</taxon>
        <taxon>Trinickia</taxon>
    </lineage>
</organism>
<accession>A0A4P8IQC3</accession>
<dbReference type="Proteomes" id="UP000298656">
    <property type="component" value="Chromosome 1"/>
</dbReference>
<gene>
    <name evidence="1" type="ORF">FAZ95_07830</name>
</gene>
<evidence type="ECO:0000313" key="1">
    <source>
        <dbReference type="EMBL" id="QCP49094.1"/>
    </source>
</evidence>
<name>A0A4P8IQC3_9BURK</name>
<keyword evidence="2" id="KW-1185">Reference proteome</keyword>
<protein>
    <submittedName>
        <fullName evidence="1">Uncharacterized protein</fullName>
    </submittedName>
</protein>
<proteinExistence type="predicted"/>
<reference evidence="1 2" key="1">
    <citation type="submission" date="2019-05" db="EMBL/GenBank/DDBJ databases">
        <title>Burkholderia sp. DHOD12, isolated from subtropical forest soil.</title>
        <authorList>
            <person name="Gao Z.-H."/>
            <person name="Qiu L.-H."/>
        </authorList>
    </citation>
    <scope>NUCLEOTIDE SEQUENCE [LARGE SCALE GENOMIC DNA]</scope>
    <source>
        <strain evidence="1 2">DHOD12</strain>
    </source>
</reference>
<dbReference type="EMBL" id="CP040077">
    <property type="protein sequence ID" value="QCP49094.1"/>
    <property type="molecule type" value="Genomic_DNA"/>
</dbReference>
<sequence>MFASLELARYFDQRRLPDGALQLIDSIRSDIPCAAALECRGIRSVVSRNSAKMQRTFWLTARTLRGSAAICLKTGRFVGDEAHHWHDKSCEDNRTQFGIEHRVRNNRELPRIFLENLRYLQDFIAEQIPVLASNTVEGLRRCLHDRPLSYSDMTVRHGDEADILLTALAQGNLRADLCRDRTGDMASFLLYRDAVSVKAGQMLRSPPWEHKTLPLPRFGDCPPRTTLHNEGKEWRVILGTGDDHPERLFVTEDGRNMCVPLCNVMELLAEKVELSVRIASLDPPKVRRFSDLSHEARQDALDEYASVQDEYSIPSLKGGRPNC</sequence>
<dbReference type="KEGG" id="tvl:FAZ95_07830"/>
<dbReference type="AlphaFoldDB" id="A0A4P8IQC3"/>
<dbReference type="OrthoDB" id="5439087at2"/>
<evidence type="ECO:0000313" key="2">
    <source>
        <dbReference type="Proteomes" id="UP000298656"/>
    </source>
</evidence>